<evidence type="ECO:0000313" key="1">
    <source>
        <dbReference type="EMBL" id="ABI66435.1"/>
    </source>
</evidence>
<dbReference type="STRING" id="394221.Mmar10_2143"/>
<sequence length="318" mass="35108">MSDPASHDTTIWVVSDGRRGIENQALGLAEAVGRGLGTPHHIERVTVRKDGFVTLPSHSHPDFWIGCGRAAIPLARRHRRIFPDCHFTYVQDPRTRHDDFDLIVAPTHDRLVKPNAISMTGSPNRVTAEVLATAKDSFSDRLDTLAGRRIAVLIGGNSKRFKLDTASVRYLTDRMDTLIAGGASLMVTVSRRTPESARKILREHFGADERVWYHDGEGENPYFAFLAAADWIFVTEESTNMLVEASATGAPVYVLPLVGTPGKFALLHAELEACGAVRPYLGRLDHWSYVPLDETRRVADALLNQYRAQRGAADSEAA</sequence>
<dbReference type="RefSeq" id="WP_011644080.1">
    <property type="nucleotide sequence ID" value="NC_008347.1"/>
</dbReference>
<dbReference type="Proteomes" id="UP000001964">
    <property type="component" value="Chromosome"/>
</dbReference>
<accession>Q0AMQ2</accession>
<name>Q0AMQ2_MARMM</name>
<dbReference type="EMBL" id="CP000449">
    <property type="protein sequence ID" value="ABI66435.1"/>
    <property type="molecule type" value="Genomic_DNA"/>
</dbReference>
<dbReference type="eggNOG" id="COG3660">
    <property type="taxonomic scope" value="Bacteria"/>
</dbReference>
<dbReference type="HOGENOM" id="CLU_048241_0_0_5"/>
<proteinExistence type="predicted"/>
<dbReference type="InterPro" id="IPR009367">
    <property type="entry name" value="Elm1-like"/>
</dbReference>
<reference evidence="1 2" key="1">
    <citation type="submission" date="2006-08" db="EMBL/GenBank/DDBJ databases">
        <title>Complete sequence of Maricaulis maris MCS10.</title>
        <authorList>
            <consortium name="US DOE Joint Genome Institute"/>
            <person name="Copeland A."/>
            <person name="Lucas S."/>
            <person name="Lapidus A."/>
            <person name="Barry K."/>
            <person name="Detter J.C."/>
            <person name="Glavina del Rio T."/>
            <person name="Hammon N."/>
            <person name="Israni S."/>
            <person name="Dalin E."/>
            <person name="Tice H."/>
            <person name="Pitluck S."/>
            <person name="Saunders E."/>
            <person name="Brettin T."/>
            <person name="Bruce D."/>
            <person name="Han C."/>
            <person name="Tapia R."/>
            <person name="Gilna P."/>
            <person name="Schmutz J."/>
            <person name="Larimer F."/>
            <person name="Land M."/>
            <person name="Hauser L."/>
            <person name="Kyrpides N."/>
            <person name="Mikhailova N."/>
            <person name="Viollier P."/>
            <person name="Stephens C."/>
            <person name="Richardson P."/>
        </authorList>
    </citation>
    <scope>NUCLEOTIDE SEQUENCE [LARGE SCALE GENOMIC DNA]</scope>
    <source>
        <strain evidence="1 2">MCS10</strain>
    </source>
</reference>
<dbReference type="PANTHER" id="PTHR33986">
    <property type="entry name" value="OS02G0535700 PROTEIN"/>
    <property type="match status" value="1"/>
</dbReference>
<dbReference type="KEGG" id="mmr:Mmar10_2143"/>
<dbReference type="Pfam" id="PF06258">
    <property type="entry name" value="Mito_fiss_Elm1"/>
    <property type="match status" value="1"/>
</dbReference>
<protein>
    <recommendedName>
        <fullName evidence="3">Nucleoside-diphosphate sugar epimerase</fullName>
    </recommendedName>
</protein>
<dbReference type="SUPFAM" id="SSF53756">
    <property type="entry name" value="UDP-Glycosyltransferase/glycogen phosphorylase"/>
    <property type="match status" value="1"/>
</dbReference>
<dbReference type="OrthoDB" id="272235at2"/>
<evidence type="ECO:0008006" key="3">
    <source>
        <dbReference type="Google" id="ProtNLM"/>
    </source>
</evidence>
<keyword evidence="2" id="KW-1185">Reference proteome</keyword>
<gene>
    <name evidence="1" type="ordered locus">Mmar10_2143</name>
</gene>
<dbReference type="PANTHER" id="PTHR33986:SF15">
    <property type="entry name" value="MITOCHONDRIAL FISSION PROTEIN ELM1"/>
    <property type="match status" value="1"/>
</dbReference>
<organism evidence="1 2">
    <name type="scientific">Maricaulis maris (strain MCS10)</name>
    <name type="common">Caulobacter maris</name>
    <dbReference type="NCBI Taxonomy" id="394221"/>
    <lineage>
        <taxon>Bacteria</taxon>
        <taxon>Pseudomonadati</taxon>
        <taxon>Pseudomonadota</taxon>
        <taxon>Alphaproteobacteria</taxon>
        <taxon>Maricaulales</taxon>
        <taxon>Maricaulaceae</taxon>
        <taxon>Maricaulis</taxon>
    </lineage>
</organism>
<evidence type="ECO:0000313" key="2">
    <source>
        <dbReference type="Proteomes" id="UP000001964"/>
    </source>
</evidence>
<dbReference type="AlphaFoldDB" id="Q0AMQ2"/>